<dbReference type="Proteomes" id="UP000759443">
    <property type="component" value="Unassembled WGS sequence"/>
</dbReference>
<feature type="transmembrane region" description="Helical" evidence="6">
    <location>
        <begin position="48"/>
        <end position="66"/>
    </location>
</feature>
<reference evidence="8 9" key="1">
    <citation type="submission" date="2021-03" db="EMBL/GenBank/DDBJ databases">
        <title>Genomic Encyclopedia of Type Strains, Phase IV (KMG-IV): sequencing the most valuable type-strain genomes for metagenomic binning, comparative biology and taxonomic classification.</title>
        <authorList>
            <person name="Goeker M."/>
        </authorList>
    </citation>
    <scope>NUCLEOTIDE SEQUENCE [LARGE SCALE GENOMIC DNA]</scope>
    <source>
        <strain evidence="8 9">DSM 21600</strain>
    </source>
</reference>
<keyword evidence="8" id="KW-0813">Transport</keyword>
<evidence type="ECO:0000256" key="5">
    <source>
        <dbReference type="SAM" id="Coils"/>
    </source>
</evidence>
<evidence type="ECO:0000256" key="2">
    <source>
        <dbReference type="ARBA" id="ARBA00022692"/>
    </source>
</evidence>
<evidence type="ECO:0000313" key="8">
    <source>
        <dbReference type="EMBL" id="MBP1851143.1"/>
    </source>
</evidence>
<proteinExistence type="predicted"/>
<evidence type="ECO:0000259" key="7">
    <source>
        <dbReference type="Pfam" id="PF00520"/>
    </source>
</evidence>
<dbReference type="GO" id="GO:0034220">
    <property type="term" value="P:monoatomic ion transmembrane transport"/>
    <property type="evidence" value="ECO:0007669"/>
    <property type="project" value="UniProtKB-KW"/>
</dbReference>
<feature type="transmembrane region" description="Helical" evidence="6">
    <location>
        <begin position="194"/>
        <end position="218"/>
    </location>
</feature>
<feature type="transmembrane region" description="Helical" evidence="6">
    <location>
        <begin position="119"/>
        <end position="144"/>
    </location>
</feature>
<organism evidence="8 9">
    <name type="scientific">Rhizobium halophytocola</name>
    <dbReference type="NCBI Taxonomy" id="735519"/>
    <lineage>
        <taxon>Bacteria</taxon>
        <taxon>Pseudomonadati</taxon>
        <taxon>Pseudomonadota</taxon>
        <taxon>Alphaproteobacteria</taxon>
        <taxon>Hyphomicrobiales</taxon>
        <taxon>Rhizobiaceae</taxon>
        <taxon>Rhizobium/Agrobacterium group</taxon>
        <taxon>Rhizobium</taxon>
    </lineage>
</organism>
<evidence type="ECO:0000313" key="9">
    <source>
        <dbReference type="Proteomes" id="UP000759443"/>
    </source>
</evidence>
<keyword evidence="4 6" id="KW-0472">Membrane</keyword>
<dbReference type="SUPFAM" id="SSF81324">
    <property type="entry name" value="Voltage-gated potassium channels"/>
    <property type="match status" value="1"/>
</dbReference>
<dbReference type="Pfam" id="PF00520">
    <property type="entry name" value="Ion_trans"/>
    <property type="match status" value="1"/>
</dbReference>
<feature type="transmembrane region" description="Helical" evidence="6">
    <location>
        <begin position="156"/>
        <end position="174"/>
    </location>
</feature>
<name>A0ABS4DZN9_9HYPH</name>
<comment type="caution">
    <text evidence="8">The sequence shown here is derived from an EMBL/GenBank/DDBJ whole genome shotgun (WGS) entry which is preliminary data.</text>
</comment>
<dbReference type="InterPro" id="IPR027359">
    <property type="entry name" value="Volt_channel_dom_sf"/>
</dbReference>
<gene>
    <name evidence="8" type="ORF">J2Z17_002586</name>
</gene>
<keyword evidence="2 6" id="KW-0812">Transmembrane</keyword>
<dbReference type="EMBL" id="JAGGJU010000006">
    <property type="protein sequence ID" value="MBP1851143.1"/>
    <property type="molecule type" value="Genomic_DNA"/>
</dbReference>
<keyword evidence="8" id="KW-0407">Ion channel</keyword>
<dbReference type="PANTHER" id="PTHR10037">
    <property type="entry name" value="VOLTAGE-GATED CATION CHANNEL CALCIUM AND SODIUM"/>
    <property type="match status" value="1"/>
</dbReference>
<dbReference type="Gene3D" id="1.20.120.350">
    <property type="entry name" value="Voltage-gated potassium channels. Chain C"/>
    <property type="match status" value="1"/>
</dbReference>
<keyword evidence="3 6" id="KW-1133">Transmembrane helix</keyword>
<feature type="domain" description="Ion transport" evidence="7">
    <location>
        <begin position="13"/>
        <end position="224"/>
    </location>
</feature>
<protein>
    <submittedName>
        <fullName evidence="8">Voltage-gated sodium channel</fullName>
    </submittedName>
</protein>
<dbReference type="RefSeq" id="WP_209945554.1">
    <property type="nucleotide sequence ID" value="NZ_JAGGJU010000006.1"/>
</dbReference>
<evidence type="ECO:0000256" key="3">
    <source>
        <dbReference type="ARBA" id="ARBA00022989"/>
    </source>
</evidence>
<evidence type="ECO:0000256" key="6">
    <source>
        <dbReference type="SAM" id="Phobius"/>
    </source>
</evidence>
<dbReference type="InterPro" id="IPR005821">
    <property type="entry name" value="Ion_trans_dom"/>
</dbReference>
<evidence type="ECO:0000256" key="4">
    <source>
        <dbReference type="ARBA" id="ARBA00023136"/>
    </source>
</evidence>
<accession>A0ABS4DZN9</accession>
<dbReference type="PANTHER" id="PTHR10037:SF62">
    <property type="entry name" value="SODIUM CHANNEL PROTEIN 60E"/>
    <property type="match status" value="1"/>
</dbReference>
<comment type="subcellular location">
    <subcellularLocation>
        <location evidence="1">Membrane</location>
        <topology evidence="1">Multi-pass membrane protein</topology>
    </subcellularLocation>
</comment>
<keyword evidence="5" id="KW-0175">Coiled coil</keyword>
<keyword evidence="8" id="KW-0406">Ion transport</keyword>
<sequence length="267" mass="29480">MRRSLAAILQSNRFERLIIAIILINSVTLGLATNEAVMASAGPLIDMLDHAILAIFGIEIVARLFTFRARFFRDPWSIFDFVIVGLALIPAVGPFQIVRTLRIMRLLRLISILPSLRRVIGGLVLALPGMGSVVILLALLMYVAAVMATTLYGAQFPDWFGTIGASLYTLFQVMTLESWSMGIVRPVMEVSPHAWLFFVPFILLSTYSVLNLVIGVIVSAMQQEGDIQTDAELQSLHGDNTTVLKELRALRAEISGLRRQLERGAAQ</sequence>
<dbReference type="InterPro" id="IPR043203">
    <property type="entry name" value="VGCC_Ca_Na"/>
</dbReference>
<keyword evidence="9" id="KW-1185">Reference proteome</keyword>
<feature type="coiled-coil region" evidence="5">
    <location>
        <begin position="240"/>
        <end position="267"/>
    </location>
</feature>
<feature type="transmembrane region" description="Helical" evidence="6">
    <location>
        <begin position="78"/>
        <end position="99"/>
    </location>
</feature>
<dbReference type="Gene3D" id="1.10.287.70">
    <property type="match status" value="1"/>
</dbReference>
<evidence type="ECO:0000256" key="1">
    <source>
        <dbReference type="ARBA" id="ARBA00004141"/>
    </source>
</evidence>